<comment type="caution">
    <text evidence="2">The sequence shown here is derived from an EMBL/GenBank/DDBJ whole genome shotgun (WGS) entry which is preliminary data.</text>
</comment>
<dbReference type="PROSITE" id="PS51220">
    <property type="entry name" value="NIDO"/>
    <property type="match status" value="1"/>
</dbReference>
<dbReference type="InterPro" id="IPR003886">
    <property type="entry name" value="NIDO_dom"/>
</dbReference>
<evidence type="ECO:0000259" key="1">
    <source>
        <dbReference type="PROSITE" id="PS51220"/>
    </source>
</evidence>
<sequence length="525" mass="58699">MQYKMKKCVTRFDFFLFSLLFGTICVHLTTASVYEYNGGSILVDESVELDLGLTIPFLGGSLSSIWISSHGFISLTNQKDEKIIDNVVVSPFFSDKRFQLNSPNATYYQQTQTDSRLFEAISSNTQTLMVSDAYMPRYALVVTWQNMASPDDSSKVNTFQLVLSSDFERTFVSFNYDTLTWTSSDGIYASAGVEVYGSSSQQCFHNLPGSKTALLSQLKDTTTASRSLGKHILQISDVLLCSAKFDTDCGEWPKKNKTMSSGWGVFTPFFEFATEDDETKWNFFLQYKCKPGLRISPNKNSERIECVYISDYYEHSWETDISQCSDLNARKTFVSNVTVMQINDEPVTSINTEEIFDELRDTISPAIDKLFENIGVADVVHEIKNIISTTSESGETFLIVEFDSYVPADNKKLTNHSLARKIEVGVMQNNKINMVTFSKNNPLSVIETTDKCLQACLCSTNPDPEFCHGKTPKFIADACCGDCSGTPKSYSTSIKACCGGRILYDPFISTCCAGQIKRGDRCIPL</sequence>
<keyword evidence="3" id="KW-1185">Reference proteome</keyword>
<dbReference type="EMBL" id="CAWYQH010000100">
    <property type="protein sequence ID" value="CAK8685551.1"/>
    <property type="molecule type" value="Genomic_DNA"/>
</dbReference>
<proteinExistence type="predicted"/>
<dbReference type="PANTHER" id="PTHR13802">
    <property type="entry name" value="MUCIN 4-RELATED"/>
    <property type="match status" value="1"/>
</dbReference>
<accession>A0ABP0G133</accession>
<evidence type="ECO:0000313" key="2">
    <source>
        <dbReference type="EMBL" id="CAK8685551.1"/>
    </source>
</evidence>
<name>A0ABP0G133_CLALP</name>
<dbReference type="PANTHER" id="PTHR13802:SF60">
    <property type="entry name" value="PROTEIN CBG06057"/>
    <property type="match status" value="1"/>
</dbReference>
<dbReference type="Proteomes" id="UP001642483">
    <property type="component" value="Unassembled WGS sequence"/>
</dbReference>
<evidence type="ECO:0000313" key="3">
    <source>
        <dbReference type="Proteomes" id="UP001642483"/>
    </source>
</evidence>
<dbReference type="Pfam" id="PF06119">
    <property type="entry name" value="NIDO"/>
    <property type="match status" value="1"/>
</dbReference>
<dbReference type="SMART" id="SM00539">
    <property type="entry name" value="NIDO"/>
    <property type="match status" value="1"/>
</dbReference>
<protein>
    <recommendedName>
        <fullName evidence="1">NIDO domain-containing protein</fullName>
    </recommendedName>
</protein>
<dbReference type="InterPro" id="IPR051495">
    <property type="entry name" value="Epithelial_Barrier/Signaling"/>
</dbReference>
<reference evidence="2 3" key="1">
    <citation type="submission" date="2024-02" db="EMBL/GenBank/DDBJ databases">
        <authorList>
            <person name="Daric V."/>
            <person name="Darras S."/>
        </authorList>
    </citation>
    <scope>NUCLEOTIDE SEQUENCE [LARGE SCALE GENOMIC DNA]</scope>
</reference>
<feature type="domain" description="NIDO" evidence="1">
    <location>
        <begin position="91"/>
        <end position="238"/>
    </location>
</feature>
<organism evidence="2 3">
    <name type="scientific">Clavelina lepadiformis</name>
    <name type="common">Light-bulb sea squirt</name>
    <name type="synonym">Ascidia lepadiformis</name>
    <dbReference type="NCBI Taxonomy" id="159417"/>
    <lineage>
        <taxon>Eukaryota</taxon>
        <taxon>Metazoa</taxon>
        <taxon>Chordata</taxon>
        <taxon>Tunicata</taxon>
        <taxon>Ascidiacea</taxon>
        <taxon>Aplousobranchia</taxon>
        <taxon>Clavelinidae</taxon>
        <taxon>Clavelina</taxon>
    </lineage>
</organism>
<gene>
    <name evidence="2" type="ORF">CVLEPA_LOCUS16670</name>
</gene>